<dbReference type="SUPFAM" id="SSF57850">
    <property type="entry name" value="RING/U-box"/>
    <property type="match status" value="1"/>
</dbReference>
<dbReference type="Pfam" id="PF25600">
    <property type="entry name" value="TRIM_CC"/>
    <property type="match status" value="1"/>
</dbReference>
<sequence>MASTFSTLVDELSCSVCRDIFRDPVVLSCSHSFCKECLKRWWTQAQTRPCPLCKRRSSKPEPPRNLTLNNLVEAFRREGGQRDSVPSDDLCTLHGEKLKLFCLDHQEMACIICRDSAKHTDHKFRPIDEASHSHREELQKLLEPQKKTLEVFTEAKRKCDQIAAHIEVQTECTERQIQKEFKKLHQFLQDEETSRIKALRQEKHLKGQKMKKVIEELSRQIKTLSDTVNETEKHLRAGDILFLKNYKAIAGKSAQPSQCPPAPDLPKEALMNVAKHLGNLAFEVWQKLGETVSYSPVILDPNTAAPDLILSEDLTSVRAGERQQLPQNPERLRAGVLGSLSRLPGSGTYCVDVEPDIDEETPGVPERRMLLTTVERGSSSRGHDQKTSTLSSN</sequence>
<evidence type="ECO:0000256" key="2">
    <source>
        <dbReference type="ARBA" id="ARBA00022771"/>
    </source>
</evidence>
<evidence type="ECO:0008006" key="11">
    <source>
        <dbReference type="Google" id="ProtNLM"/>
    </source>
</evidence>
<dbReference type="AlphaFoldDB" id="A0A9Q0I8G9"/>
<dbReference type="InterPro" id="IPR013320">
    <property type="entry name" value="ConA-like_dom_sf"/>
</dbReference>
<dbReference type="Pfam" id="PF00643">
    <property type="entry name" value="zf-B_box"/>
    <property type="match status" value="1"/>
</dbReference>
<dbReference type="InterPro" id="IPR006574">
    <property type="entry name" value="PRY"/>
</dbReference>
<dbReference type="InterPro" id="IPR001841">
    <property type="entry name" value="Znf_RING"/>
</dbReference>
<dbReference type="Gene3D" id="2.60.120.920">
    <property type="match status" value="1"/>
</dbReference>
<keyword evidence="3" id="KW-0862">Zinc</keyword>
<dbReference type="InterPro" id="IPR017907">
    <property type="entry name" value="Znf_RING_CS"/>
</dbReference>
<feature type="domain" description="B box-type" evidence="8">
    <location>
        <begin position="86"/>
        <end position="127"/>
    </location>
</feature>
<accession>A0A9Q0I8G9</accession>
<dbReference type="InterPro" id="IPR043136">
    <property type="entry name" value="B30.2/SPRY_sf"/>
</dbReference>
<dbReference type="InterPro" id="IPR050143">
    <property type="entry name" value="TRIM/RBCC"/>
</dbReference>
<dbReference type="PRINTS" id="PR01407">
    <property type="entry name" value="BUTYPHLNCDUF"/>
</dbReference>
<evidence type="ECO:0000256" key="6">
    <source>
        <dbReference type="SAM" id="MobiDB-lite"/>
    </source>
</evidence>
<dbReference type="Gene3D" id="3.30.40.10">
    <property type="entry name" value="Zinc/RING finger domain, C3HC4 (zinc finger)"/>
    <property type="match status" value="1"/>
</dbReference>
<dbReference type="InterPro" id="IPR003879">
    <property type="entry name" value="Butyrophylin_SPRY"/>
</dbReference>
<evidence type="ECO:0000256" key="4">
    <source>
        <dbReference type="PROSITE-ProRule" id="PRU00024"/>
    </source>
</evidence>
<dbReference type="Pfam" id="PF13445">
    <property type="entry name" value="zf-RING_UBOX"/>
    <property type="match status" value="1"/>
</dbReference>
<dbReference type="Proteomes" id="UP001148018">
    <property type="component" value="Unassembled WGS sequence"/>
</dbReference>
<dbReference type="SMART" id="SM00184">
    <property type="entry name" value="RING"/>
    <property type="match status" value="1"/>
</dbReference>
<proteinExistence type="predicted"/>
<dbReference type="SMART" id="SM00589">
    <property type="entry name" value="PRY"/>
    <property type="match status" value="1"/>
</dbReference>
<feature type="region of interest" description="Disordered" evidence="6">
    <location>
        <begin position="358"/>
        <end position="393"/>
    </location>
</feature>
<keyword evidence="10" id="KW-1185">Reference proteome</keyword>
<evidence type="ECO:0000259" key="7">
    <source>
        <dbReference type="PROSITE" id="PS50089"/>
    </source>
</evidence>
<dbReference type="SMART" id="SM00336">
    <property type="entry name" value="BBOX"/>
    <property type="match status" value="1"/>
</dbReference>
<evidence type="ECO:0000256" key="5">
    <source>
        <dbReference type="SAM" id="Coils"/>
    </source>
</evidence>
<feature type="coiled-coil region" evidence="5">
    <location>
        <begin position="207"/>
        <end position="234"/>
    </location>
</feature>
<feature type="domain" description="RING-type" evidence="7">
    <location>
        <begin position="14"/>
        <end position="54"/>
    </location>
</feature>
<evidence type="ECO:0000313" key="10">
    <source>
        <dbReference type="Proteomes" id="UP001148018"/>
    </source>
</evidence>
<evidence type="ECO:0000256" key="3">
    <source>
        <dbReference type="ARBA" id="ARBA00022833"/>
    </source>
</evidence>
<keyword evidence="5" id="KW-0175">Coiled coil</keyword>
<organism evidence="9 10">
    <name type="scientific">Muraenolepis orangiensis</name>
    <name type="common">Patagonian moray cod</name>
    <dbReference type="NCBI Taxonomy" id="630683"/>
    <lineage>
        <taxon>Eukaryota</taxon>
        <taxon>Metazoa</taxon>
        <taxon>Chordata</taxon>
        <taxon>Craniata</taxon>
        <taxon>Vertebrata</taxon>
        <taxon>Euteleostomi</taxon>
        <taxon>Actinopterygii</taxon>
        <taxon>Neopterygii</taxon>
        <taxon>Teleostei</taxon>
        <taxon>Neoteleostei</taxon>
        <taxon>Acanthomorphata</taxon>
        <taxon>Zeiogadaria</taxon>
        <taxon>Gadariae</taxon>
        <taxon>Gadiformes</taxon>
        <taxon>Muraenolepidoidei</taxon>
        <taxon>Muraenolepididae</taxon>
        <taxon>Muraenolepis</taxon>
    </lineage>
</organism>
<name>A0A9Q0I8G9_9TELE</name>
<dbReference type="Gene3D" id="3.30.160.60">
    <property type="entry name" value="Classic Zinc Finger"/>
    <property type="match status" value="1"/>
</dbReference>
<dbReference type="InterPro" id="IPR058030">
    <property type="entry name" value="TRIM8/14/16/25/29/45/65_CC"/>
</dbReference>
<dbReference type="EMBL" id="JANIIK010000115">
    <property type="protein sequence ID" value="KAJ3588688.1"/>
    <property type="molecule type" value="Genomic_DNA"/>
</dbReference>
<dbReference type="OrthoDB" id="6105938at2759"/>
<dbReference type="SUPFAM" id="SSF57845">
    <property type="entry name" value="B-box zinc-binding domain"/>
    <property type="match status" value="1"/>
</dbReference>
<gene>
    <name evidence="9" type="ORF">NHX12_009542</name>
</gene>
<dbReference type="PANTHER" id="PTHR24103">
    <property type="entry name" value="E3 UBIQUITIN-PROTEIN LIGASE TRIM"/>
    <property type="match status" value="1"/>
</dbReference>
<dbReference type="PROSITE" id="PS50119">
    <property type="entry name" value="ZF_BBOX"/>
    <property type="match status" value="1"/>
</dbReference>
<evidence type="ECO:0000313" key="9">
    <source>
        <dbReference type="EMBL" id="KAJ3588688.1"/>
    </source>
</evidence>
<keyword evidence="2 4" id="KW-0863">Zinc-finger</keyword>
<evidence type="ECO:0000256" key="1">
    <source>
        <dbReference type="ARBA" id="ARBA00022723"/>
    </source>
</evidence>
<reference evidence="9" key="1">
    <citation type="submission" date="2022-07" db="EMBL/GenBank/DDBJ databases">
        <title>Chromosome-level genome of Muraenolepis orangiensis.</title>
        <authorList>
            <person name="Kim J."/>
        </authorList>
    </citation>
    <scope>NUCLEOTIDE SEQUENCE</scope>
    <source>
        <strain evidence="9">KU_S4_2022</strain>
        <tissue evidence="9">Muscle</tissue>
    </source>
</reference>
<dbReference type="InterPro" id="IPR027370">
    <property type="entry name" value="Znf-RING_euk"/>
</dbReference>
<dbReference type="PROSITE" id="PS00518">
    <property type="entry name" value="ZF_RING_1"/>
    <property type="match status" value="1"/>
</dbReference>
<dbReference type="PROSITE" id="PS50089">
    <property type="entry name" value="ZF_RING_2"/>
    <property type="match status" value="1"/>
</dbReference>
<dbReference type="Pfam" id="PF13765">
    <property type="entry name" value="PRY"/>
    <property type="match status" value="1"/>
</dbReference>
<dbReference type="GO" id="GO:0008270">
    <property type="term" value="F:zinc ion binding"/>
    <property type="evidence" value="ECO:0007669"/>
    <property type="project" value="UniProtKB-KW"/>
</dbReference>
<keyword evidence="1" id="KW-0479">Metal-binding</keyword>
<evidence type="ECO:0000259" key="8">
    <source>
        <dbReference type="PROSITE" id="PS50119"/>
    </source>
</evidence>
<comment type="caution">
    <text evidence="9">The sequence shown here is derived from an EMBL/GenBank/DDBJ whole genome shotgun (WGS) entry which is preliminary data.</text>
</comment>
<dbReference type="SUPFAM" id="SSF49899">
    <property type="entry name" value="Concanavalin A-like lectins/glucanases"/>
    <property type="match status" value="1"/>
</dbReference>
<dbReference type="InterPro" id="IPR013083">
    <property type="entry name" value="Znf_RING/FYVE/PHD"/>
</dbReference>
<dbReference type="InterPro" id="IPR000315">
    <property type="entry name" value="Znf_B-box"/>
</dbReference>
<protein>
    <recommendedName>
        <fullName evidence="11">Tripartite motif-containing protein 35-like</fullName>
    </recommendedName>
</protein>